<accession>A0ACC0TYW4</accession>
<keyword evidence="2" id="KW-1185">Reference proteome</keyword>
<protein>
    <submittedName>
        <fullName evidence="1">Uncharacterized protein</fullName>
    </submittedName>
</protein>
<evidence type="ECO:0000313" key="1">
    <source>
        <dbReference type="EMBL" id="KAI9454096.1"/>
    </source>
</evidence>
<comment type="caution">
    <text evidence="1">The sequence shown here is derived from an EMBL/GenBank/DDBJ whole genome shotgun (WGS) entry which is preliminary data.</text>
</comment>
<gene>
    <name evidence="1" type="ORF">F5148DRAFT_446544</name>
</gene>
<dbReference type="Proteomes" id="UP001207468">
    <property type="component" value="Unassembled WGS sequence"/>
</dbReference>
<dbReference type="EMBL" id="JAGFNK010000283">
    <property type="protein sequence ID" value="KAI9454096.1"/>
    <property type="molecule type" value="Genomic_DNA"/>
</dbReference>
<sequence>MPHPRIRHLVTAACTSLHPYLFSSMDHSDLVQERSPHVVSCESQWSLVGLNLSDSWQIYPVQDTPLNYIPSQPITPMPSQNPFTHTTSTPPRSWACPQCGRGFQRRQERDRHLRIYLPYSIYCPSLRCVWRGDRTDSLARHWRNTHINHGPVPGLQQSQIYDPTRLVRLILYGALTVEEAGLIALSIVVYRARELDRVDLWRNGWGRRMRFGQ</sequence>
<proteinExistence type="predicted"/>
<evidence type="ECO:0000313" key="2">
    <source>
        <dbReference type="Proteomes" id="UP001207468"/>
    </source>
</evidence>
<reference evidence="1" key="1">
    <citation type="submission" date="2021-03" db="EMBL/GenBank/DDBJ databases">
        <title>Evolutionary priming and transition to the ectomycorrhizal habit in an iconic lineage of mushroom-forming fungi: is preadaptation a requirement?</title>
        <authorList>
            <consortium name="DOE Joint Genome Institute"/>
            <person name="Looney B.P."/>
            <person name="Miyauchi S."/>
            <person name="Morin E."/>
            <person name="Drula E."/>
            <person name="Courty P.E."/>
            <person name="Chicoki N."/>
            <person name="Fauchery L."/>
            <person name="Kohler A."/>
            <person name="Kuo A."/>
            <person name="LaButti K."/>
            <person name="Pangilinan J."/>
            <person name="Lipzen A."/>
            <person name="Riley R."/>
            <person name="Andreopoulos W."/>
            <person name="He G."/>
            <person name="Johnson J."/>
            <person name="Barry K.W."/>
            <person name="Grigoriev I.V."/>
            <person name="Nagy L."/>
            <person name="Hibbett D."/>
            <person name="Henrissat B."/>
            <person name="Matheny P.B."/>
            <person name="Labbe J."/>
            <person name="Martin A.F."/>
        </authorList>
    </citation>
    <scope>NUCLEOTIDE SEQUENCE</scope>
    <source>
        <strain evidence="1">BPL698</strain>
    </source>
</reference>
<organism evidence="1 2">
    <name type="scientific">Russula earlei</name>
    <dbReference type="NCBI Taxonomy" id="71964"/>
    <lineage>
        <taxon>Eukaryota</taxon>
        <taxon>Fungi</taxon>
        <taxon>Dikarya</taxon>
        <taxon>Basidiomycota</taxon>
        <taxon>Agaricomycotina</taxon>
        <taxon>Agaricomycetes</taxon>
        <taxon>Russulales</taxon>
        <taxon>Russulaceae</taxon>
        <taxon>Russula</taxon>
    </lineage>
</organism>
<name>A0ACC0TYW4_9AGAM</name>